<dbReference type="Proteomes" id="UP000271464">
    <property type="component" value="Unassembled WGS sequence"/>
</dbReference>
<proteinExistence type="predicted"/>
<name>A0ABY6RSQ0_9MYCO</name>
<evidence type="ECO:0000313" key="1">
    <source>
        <dbReference type="EMBL" id="VBA33215.1"/>
    </source>
</evidence>
<keyword evidence="2" id="KW-1185">Reference proteome</keyword>
<evidence type="ECO:0000313" key="2">
    <source>
        <dbReference type="Proteomes" id="UP000271464"/>
    </source>
</evidence>
<comment type="caution">
    <text evidence="1">The sequence shown here is derived from an EMBL/GenBank/DDBJ whole genome shotgun (WGS) entry which is preliminary data.</text>
</comment>
<evidence type="ECO:0008006" key="3">
    <source>
        <dbReference type="Google" id="ProtNLM"/>
    </source>
</evidence>
<accession>A0ABY6RSQ0</accession>
<protein>
    <recommendedName>
        <fullName evidence="3">AAA+ ATPase domain-containing protein</fullName>
    </recommendedName>
</protein>
<reference evidence="1 2" key="1">
    <citation type="submission" date="2018-09" db="EMBL/GenBank/DDBJ databases">
        <authorList>
            <person name="Tagini F."/>
        </authorList>
    </citation>
    <scope>NUCLEOTIDE SEQUENCE [LARGE SCALE GENOMIC DNA]</scope>
    <source>
        <strain evidence="1 2">MK4</strain>
    </source>
</reference>
<dbReference type="SUPFAM" id="SSF52540">
    <property type="entry name" value="P-loop containing nucleoside triphosphate hydrolases"/>
    <property type="match status" value="1"/>
</dbReference>
<dbReference type="Gene3D" id="3.40.50.300">
    <property type="entry name" value="P-loop containing nucleotide triphosphate hydrolases"/>
    <property type="match status" value="1"/>
</dbReference>
<sequence>MTTDYALEELGPRAFEQLTVALARTVIGPGIEVYGSGKDGGREATFDGPIQWSKTNSDSRWDGYTVIQAKQREHVASPADNLNWLKIQIRNEFAGWMKPNSKRGRFPQYVIFVTNARLSAEAGKGGVDQIHRYVEDQLDHEHSSDGDLPRTLRGRGLRDVKIWHRDYLNAAISNDADVRAAFPMLLTVGDILTRATALPGFVEAQQFAPVLVDHAQTTLRHEQWVRFDEAGDSASTRRPVDRVIVDLPAHDGAERLSVLRHCIERGDSVLRRSSWLSPGPRHLVITGAPGNGKSTLTRYLTQVFRSQFIVDETNQPTITELCANTRESLLRIGVPTPSSRRWPLRVELAQMAAEMGPAGGPTLRRWLCDRITENASIDIQPVTLDHWMKAWPCVVFFDGLDEVTSPWLRQRVLGEIAGFFEHLDAADADVLLVVTTRPTGYTERLLPEHFDQLDLDYFDPTEAADYGRHITTQRFYDDPAFGAQVLSRFESALSNASAERLLKTPLQVLIFTIILSNSGALPANRYLLFWNYYETVLKREAAKLTTHRTFLGEHEQDITELHQRVGLLLQIQSDIIGEARARLPLSDLHRLAHQRMLELDYDDSQATAITDRLLEVATQRLVLLVADKDDTVSFDVRSLQELMAGRALVMGDDESIKRNLTASACSPAWRNAWLFAAGRLFADSDHRSRLVIEVVEQCDLAGPWPGWLYPAGPELAAHMLDDGLAANRPIVQKQLIEVALRCLAGPMPEEIAALALGLTVAGAGNAKHLAIIRNAMAKALEQGSVHRAVALALIKHGSFSSRIPGSYTTEEVQRSVDMWIYRGVGEKITFSSLLRPHLAEWLEHDALPEATLVEEALSECNRLQLVRTNAGDLWPVVEPTLINMPKLQDVLNDPDASELLDICLGRLNSTDWAARSLLARGVWKLVAPKPVGERLGWPATVGSYDRPWPDIFT</sequence>
<dbReference type="InterPro" id="IPR027417">
    <property type="entry name" value="P-loop_NTPase"/>
</dbReference>
<dbReference type="RefSeq" id="WP_142996150.1">
    <property type="nucleotide sequence ID" value="NZ_UPHM01000171.1"/>
</dbReference>
<dbReference type="EMBL" id="UPHM01000171">
    <property type="protein sequence ID" value="VBA33215.1"/>
    <property type="molecule type" value="Genomic_DNA"/>
</dbReference>
<gene>
    <name evidence="1" type="ORF">LAUMK4_05902</name>
</gene>
<organism evidence="1 2">
    <name type="scientific">Mycobacterium persicum</name>
    <dbReference type="NCBI Taxonomy" id="1487726"/>
    <lineage>
        <taxon>Bacteria</taxon>
        <taxon>Bacillati</taxon>
        <taxon>Actinomycetota</taxon>
        <taxon>Actinomycetes</taxon>
        <taxon>Mycobacteriales</taxon>
        <taxon>Mycobacteriaceae</taxon>
        <taxon>Mycobacterium</taxon>
    </lineage>
</organism>